<dbReference type="InterPro" id="IPR004572">
    <property type="entry name" value="Protoporphyrinogen_oxidase"/>
</dbReference>
<dbReference type="InterPro" id="IPR050464">
    <property type="entry name" value="Zeta_carotene_desat/Oxidored"/>
</dbReference>
<organism evidence="8 9">
    <name type="scientific">Craterilacuibacter sinensis</name>
    <dbReference type="NCBI Taxonomy" id="2686017"/>
    <lineage>
        <taxon>Bacteria</taxon>
        <taxon>Pseudomonadati</taxon>
        <taxon>Pseudomonadota</taxon>
        <taxon>Betaproteobacteria</taxon>
        <taxon>Neisseriales</taxon>
        <taxon>Neisseriaceae</taxon>
        <taxon>Craterilacuibacter</taxon>
    </lineage>
</organism>
<accession>A0A845BNX4</accession>
<comment type="cofactor">
    <cofactor evidence="1">
        <name>FAD</name>
        <dbReference type="ChEBI" id="CHEBI:57692"/>
    </cofactor>
</comment>
<keyword evidence="3" id="KW-0274">FAD</keyword>
<dbReference type="Gene3D" id="1.10.3110.10">
    <property type="entry name" value="protoporphyrinogen ix oxidase, domain 3"/>
    <property type="match status" value="1"/>
</dbReference>
<dbReference type="EC" id="1.3.3.4" evidence="8"/>
<dbReference type="GO" id="GO:0006783">
    <property type="term" value="P:heme biosynthetic process"/>
    <property type="evidence" value="ECO:0007669"/>
    <property type="project" value="UniProtKB-KW"/>
</dbReference>
<evidence type="ECO:0000256" key="2">
    <source>
        <dbReference type="ARBA" id="ARBA00022630"/>
    </source>
</evidence>
<gene>
    <name evidence="8" type="primary">hemG</name>
    <name evidence="8" type="ORF">GQF02_14300</name>
</gene>
<keyword evidence="2" id="KW-0285">Flavoprotein</keyword>
<comment type="caution">
    <text evidence="8">The sequence shown here is derived from an EMBL/GenBank/DDBJ whole genome shotgun (WGS) entry which is preliminary data.</text>
</comment>
<dbReference type="GO" id="GO:0004729">
    <property type="term" value="F:oxygen-dependent protoporphyrinogen oxidase activity"/>
    <property type="evidence" value="ECO:0007669"/>
    <property type="project" value="UniProtKB-EC"/>
</dbReference>
<dbReference type="EMBL" id="WSSB01000016">
    <property type="protein sequence ID" value="MXR38142.1"/>
    <property type="molecule type" value="Genomic_DNA"/>
</dbReference>
<dbReference type="PANTHER" id="PTHR42923:SF3">
    <property type="entry name" value="PROTOPORPHYRINOGEN OXIDASE"/>
    <property type="match status" value="1"/>
</dbReference>
<evidence type="ECO:0000256" key="6">
    <source>
        <dbReference type="ARBA" id="ARBA00023444"/>
    </source>
</evidence>
<dbReference type="AlphaFoldDB" id="A0A845BNX4"/>
<dbReference type="InterPro" id="IPR002937">
    <property type="entry name" value="Amino_oxidase"/>
</dbReference>
<evidence type="ECO:0000256" key="5">
    <source>
        <dbReference type="ARBA" id="ARBA00023133"/>
    </source>
</evidence>
<dbReference type="SUPFAM" id="SSF54373">
    <property type="entry name" value="FAD-linked reductases, C-terminal domain"/>
    <property type="match status" value="1"/>
</dbReference>
<comment type="pathway">
    <text evidence="6">Porphyrin-containing compound metabolism.</text>
</comment>
<dbReference type="Gene3D" id="3.50.50.60">
    <property type="entry name" value="FAD/NAD(P)-binding domain"/>
    <property type="match status" value="1"/>
</dbReference>
<evidence type="ECO:0000313" key="9">
    <source>
        <dbReference type="Proteomes" id="UP000467214"/>
    </source>
</evidence>
<dbReference type="Gene3D" id="3.90.660.20">
    <property type="entry name" value="Protoporphyrinogen oxidase, mitochondrial, domain 2"/>
    <property type="match status" value="1"/>
</dbReference>
<reference evidence="8 9" key="1">
    <citation type="submission" date="2019-12" db="EMBL/GenBank/DDBJ databases">
        <title>Neisseriaceae gen. nov. sp. Genome sequencing and assembly.</title>
        <authorList>
            <person name="Liu Z."/>
            <person name="Li A."/>
        </authorList>
    </citation>
    <scope>NUCLEOTIDE SEQUENCE [LARGE SCALE GENOMIC DNA]</scope>
    <source>
        <strain evidence="8 9">B2N2-7</strain>
    </source>
</reference>
<name>A0A845BNX4_9NEIS</name>
<dbReference type="Proteomes" id="UP000467214">
    <property type="component" value="Unassembled WGS sequence"/>
</dbReference>
<protein>
    <submittedName>
        <fullName evidence="8">Protoporphyrinogen oxidase</fullName>
        <ecNumber evidence="8">1.3.3.4</ecNumber>
    </submittedName>
</protein>
<keyword evidence="4 8" id="KW-0560">Oxidoreductase</keyword>
<evidence type="ECO:0000313" key="8">
    <source>
        <dbReference type="EMBL" id="MXR38142.1"/>
    </source>
</evidence>
<evidence type="ECO:0000256" key="4">
    <source>
        <dbReference type="ARBA" id="ARBA00023002"/>
    </source>
</evidence>
<dbReference type="PANTHER" id="PTHR42923">
    <property type="entry name" value="PROTOPORPHYRINOGEN OXIDASE"/>
    <property type="match status" value="1"/>
</dbReference>
<dbReference type="SUPFAM" id="SSF51905">
    <property type="entry name" value="FAD/NAD(P)-binding domain"/>
    <property type="match status" value="1"/>
</dbReference>
<dbReference type="NCBIfam" id="TIGR00562">
    <property type="entry name" value="proto_IX_ox"/>
    <property type="match status" value="1"/>
</dbReference>
<sequence length="510" mass="54251">MISSRASRPCCRARAARSFSTGNKRFSGFTHQGRCRVMPALMLINGQNAIFWHADTMNDNTLQTFPLSPLHVAVVGAGISGLSVAWFMAGQGMTVRVFESGERVGGKIRTLGQNGALFEAGPNTLMAGDAHLAWLAELGLQVEYPSAQSRHRFVLSQGRYRRLPGGPGALLFGDFFSMGAKWRMLSEPFRRNRPATRPETVAGFFRRRLGDEVLAKAVNPFVGGVFAGDPEQLLIDETLGVLAEVERTAGSISGGMLRKALKGGMQRRNTYSLSGGLESLPRALARTLDVRLSCPVTALRPSGAHWQVEAGGQSHLAEQVVLALPAFGAARLLEEIDAEAAAAFAAIRYAPMTVVVTRLRCTQVMRPLEGFGGLNPAAEGAFAAGHLMTGALYPGRCAEGEMLITSFVGGAQYAAHAALADEELLARLNRELADLFGVEGEACGQVVVRWPEAIAQGSVEVLAARVAAKRLAARGIHVCASFLDGVSVPDCMDKGKKLALQLAGASPSLP</sequence>
<keyword evidence="5" id="KW-0350">Heme biosynthesis</keyword>
<feature type="domain" description="Amine oxidase" evidence="7">
    <location>
        <begin position="79"/>
        <end position="496"/>
    </location>
</feature>
<evidence type="ECO:0000256" key="3">
    <source>
        <dbReference type="ARBA" id="ARBA00022827"/>
    </source>
</evidence>
<proteinExistence type="predicted"/>
<evidence type="ECO:0000259" key="7">
    <source>
        <dbReference type="Pfam" id="PF01593"/>
    </source>
</evidence>
<dbReference type="Pfam" id="PF01593">
    <property type="entry name" value="Amino_oxidase"/>
    <property type="match status" value="1"/>
</dbReference>
<keyword evidence="9" id="KW-1185">Reference proteome</keyword>
<dbReference type="InterPro" id="IPR036188">
    <property type="entry name" value="FAD/NAD-bd_sf"/>
</dbReference>
<evidence type="ECO:0000256" key="1">
    <source>
        <dbReference type="ARBA" id="ARBA00001974"/>
    </source>
</evidence>